<reference evidence="1" key="1">
    <citation type="submission" date="2020-02" db="EMBL/GenBank/DDBJ databases">
        <authorList>
            <person name="Palmer J.M."/>
        </authorList>
    </citation>
    <scope>NUCLEOTIDE SEQUENCE</scope>
    <source>
        <strain evidence="1">EPUS1.4</strain>
        <tissue evidence="1">Thallus</tissue>
    </source>
</reference>
<accession>A0A8H7AM16</accession>
<evidence type="ECO:0000313" key="2">
    <source>
        <dbReference type="Proteomes" id="UP000606974"/>
    </source>
</evidence>
<name>A0A8H7AM16_9EURO</name>
<comment type="caution">
    <text evidence="1">The sequence shown here is derived from an EMBL/GenBank/DDBJ whole genome shotgun (WGS) entry which is preliminary data.</text>
</comment>
<keyword evidence="2" id="KW-1185">Reference proteome</keyword>
<organism evidence="1 2">
    <name type="scientific">Endocarpon pusillum</name>
    <dbReference type="NCBI Taxonomy" id="364733"/>
    <lineage>
        <taxon>Eukaryota</taxon>
        <taxon>Fungi</taxon>
        <taxon>Dikarya</taxon>
        <taxon>Ascomycota</taxon>
        <taxon>Pezizomycotina</taxon>
        <taxon>Eurotiomycetes</taxon>
        <taxon>Chaetothyriomycetidae</taxon>
        <taxon>Verrucariales</taxon>
        <taxon>Verrucariaceae</taxon>
        <taxon>Endocarpon</taxon>
    </lineage>
</organism>
<gene>
    <name evidence="1" type="ORF">GJ744_003828</name>
</gene>
<evidence type="ECO:0000313" key="1">
    <source>
        <dbReference type="EMBL" id="KAF7511665.1"/>
    </source>
</evidence>
<dbReference type="AlphaFoldDB" id="A0A8H7AM16"/>
<protein>
    <submittedName>
        <fullName evidence="1">Uncharacterized protein</fullName>
    </submittedName>
</protein>
<dbReference type="Proteomes" id="UP000606974">
    <property type="component" value="Unassembled WGS sequence"/>
</dbReference>
<sequence length="78" mass="8724">MKVPSRIGYETARGRLCRIRSAPLIFCHDRVEAILGSSPPGTRAVQNLRHGQHMTEYGFTWPQEVFGKLEALISGQIS</sequence>
<proteinExistence type="predicted"/>
<dbReference type="EMBL" id="JAACFV010000018">
    <property type="protein sequence ID" value="KAF7511665.1"/>
    <property type="molecule type" value="Genomic_DNA"/>
</dbReference>